<proteinExistence type="predicted"/>
<gene>
    <name evidence="1" type="ORF">LSALG_LOCUS5601</name>
</gene>
<name>A0AA35VPI1_LACSI</name>
<reference evidence="1" key="1">
    <citation type="submission" date="2023-04" db="EMBL/GenBank/DDBJ databases">
        <authorList>
            <person name="Vijverberg K."/>
            <person name="Xiong W."/>
            <person name="Schranz E."/>
        </authorList>
    </citation>
    <scope>NUCLEOTIDE SEQUENCE</scope>
</reference>
<dbReference type="Proteomes" id="UP001177003">
    <property type="component" value="Chromosome 0"/>
</dbReference>
<sequence>MPMESLANSAMEAAALSLASNDYGTRFTVGRHSFPSIVRVKRWNGVTHALATEPKPKAADLRTVNRYVHVWINEVSRAIELREIVTSLGPAYIKHGQALSIRSDIAMTLLEEAMVLMP</sequence>
<dbReference type="AlphaFoldDB" id="A0AA35VPI1"/>
<organism evidence="1 2">
    <name type="scientific">Lactuca saligna</name>
    <name type="common">Willowleaf lettuce</name>
    <dbReference type="NCBI Taxonomy" id="75948"/>
    <lineage>
        <taxon>Eukaryota</taxon>
        <taxon>Viridiplantae</taxon>
        <taxon>Streptophyta</taxon>
        <taxon>Embryophyta</taxon>
        <taxon>Tracheophyta</taxon>
        <taxon>Spermatophyta</taxon>
        <taxon>Magnoliopsida</taxon>
        <taxon>eudicotyledons</taxon>
        <taxon>Gunneridae</taxon>
        <taxon>Pentapetalae</taxon>
        <taxon>asterids</taxon>
        <taxon>campanulids</taxon>
        <taxon>Asterales</taxon>
        <taxon>Asteraceae</taxon>
        <taxon>Cichorioideae</taxon>
        <taxon>Cichorieae</taxon>
        <taxon>Lactucinae</taxon>
        <taxon>Lactuca</taxon>
    </lineage>
</organism>
<evidence type="ECO:0000313" key="1">
    <source>
        <dbReference type="EMBL" id="CAI9264972.1"/>
    </source>
</evidence>
<evidence type="ECO:0000313" key="2">
    <source>
        <dbReference type="Proteomes" id="UP001177003"/>
    </source>
</evidence>
<protein>
    <submittedName>
        <fullName evidence="1">Uncharacterized protein</fullName>
    </submittedName>
</protein>
<accession>A0AA35VPI1</accession>
<dbReference type="EMBL" id="OX465086">
    <property type="protein sequence ID" value="CAI9264972.1"/>
    <property type="molecule type" value="Genomic_DNA"/>
</dbReference>
<keyword evidence="2" id="KW-1185">Reference proteome</keyword>